<proteinExistence type="predicted"/>
<organism evidence="2 4">
    <name type="scientific">Prunus armeniaca</name>
    <name type="common">Apricot</name>
    <name type="synonym">Armeniaca vulgaris</name>
    <dbReference type="NCBI Taxonomy" id="36596"/>
    <lineage>
        <taxon>Eukaryota</taxon>
        <taxon>Viridiplantae</taxon>
        <taxon>Streptophyta</taxon>
        <taxon>Embryophyta</taxon>
        <taxon>Tracheophyta</taxon>
        <taxon>Spermatophyta</taxon>
        <taxon>Magnoliopsida</taxon>
        <taxon>eudicotyledons</taxon>
        <taxon>Gunneridae</taxon>
        <taxon>Pentapetalae</taxon>
        <taxon>rosids</taxon>
        <taxon>fabids</taxon>
        <taxon>Rosales</taxon>
        <taxon>Rosaceae</taxon>
        <taxon>Amygdaloideae</taxon>
        <taxon>Amygdaleae</taxon>
        <taxon>Prunus</taxon>
    </lineage>
</organism>
<evidence type="ECO:0000313" key="1">
    <source>
        <dbReference type="EMBL" id="CAB4287969.1"/>
    </source>
</evidence>
<dbReference type="Proteomes" id="UP000507245">
    <property type="component" value="Unassembled WGS sequence"/>
</dbReference>
<dbReference type="EMBL" id="CAEKKB010000007">
    <property type="protein sequence ID" value="CAB4318341.1"/>
    <property type="molecule type" value="Genomic_DNA"/>
</dbReference>
<dbReference type="Proteomes" id="UP000507222">
    <property type="component" value="Unassembled WGS sequence"/>
</dbReference>
<evidence type="ECO:0000313" key="2">
    <source>
        <dbReference type="EMBL" id="CAB4318341.1"/>
    </source>
</evidence>
<protein>
    <submittedName>
        <fullName evidence="2">Uncharacterized protein</fullName>
    </submittedName>
</protein>
<dbReference type="EMBL" id="CAEKDK010000007">
    <property type="protein sequence ID" value="CAB4287969.1"/>
    <property type="molecule type" value="Genomic_DNA"/>
</dbReference>
<accession>A0A6J5XYR9</accession>
<keyword evidence="4" id="KW-1185">Reference proteome</keyword>
<evidence type="ECO:0000313" key="3">
    <source>
        <dbReference type="Proteomes" id="UP000507222"/>
    </source>
</evidence>
<dbReference type="AlphaFoldDB" id="A0A6J5XYR9"/>
<reference evidence="4" key="1">
    <citation type="journal article" date="2020" name="Genome Biol.">
        <title>Gamete binning: chromosome-level and haplotype-resolved genome assembly enabled by high-throughput single-cell sequencing of gamete genomes.</title>
        <authorList>
            <person name="Campoy J.A."/>
            <person name="Sun H."/>
            <person name="Goel M."/>
            <person name="Jiao W.-B."/>
            <person name="Folz-Donahue K."/>
            <person name="Wang N."/>
            <person name="Rubio M."/>
            <person name="Liu C."/>
            <person name="Kukat C."/>
            <person name="Ruiz D."/>
            <person name="Huettel B."/>
            <person name="Schneeberger K."/>
        </authorList>
    </citation>
    <scope>NUCLEOTIDE SEQUENCE [LARGE SCALE GENOMIC DNA]</scope>
    <source>
        <strain evidence="4">cv. Rojo Pasion</strain>
    </source>
</reference>
<name>A0A6J5XYR9_PRUAR</name>
<reference evidence="2 3" key="2">
    <citation type="submission" date="2020-05" db="EMBL/GenBank/DDBJ databases">
        <authorList>
            <person name="Campoy J."/>
            <person name="Schneeberger K."/>
            <person name="Spophaly S."/>
        </authorList>
    </citation>
    <scope>NUCLEOTIDE SEQUENCE [LARGE SCALE GENOMIC DNA]</scope>
    <source>
        <strain evidence="2">PruArmRojPasFocal</strain>
    </source>
</reference>
<evidence type="ECO:0000313" key="4">
    <source>
        <dbReference type="Proteomes" id="UP000507245"/>
    </source>
</evidence>
<sequence length="82" mass="8836">MDVISGGASPRKTVAPLVTLILESEKVKAMARQRLGQGISKLVSGGNVRNMEQTTSNTIPNKLKINFDIYLCGGQSSNLQFN</sequence>
<gene>
    <name evidence="1" type="ORF">CURHAP_LOCUS46008</name>
    <name evidence="2" type="ORF">ORAREDHAP_LOCUS45348</name>
</gene>